<dbReference type="PROSITE" id="PS51257">
    <property type="entry name" value="PROKAR_LIPOPROTEIN"/>
    <property type="match status" value="1"/>
</dbReference>
<dbReference type="EMBL" id="CP012672">
    <property type="protein sequence ID" value="AUX36778.1"/>
    <property type="molecule type" value="Genomic_DNA"/>
</dbReference>
<protein>
    <submittedName>
        <fullName evidence="1">Uncharacterized protein</fullName>
    </submittedName>
</protein>
<evidence type="ECO:0000313" key="1">
    <source>
        <dbReference type="EMBL" id="AUX36778.1"/>
    </source>
</evidence>
<evidence type="ECO:0000313" key="2">
    <source>
        <dbReference type="Proteomes" id="UP000295497"/>
    </source>
</evidence>
<dbReference type="Proteomes" id="UP000295497">
    <property type="component" value="Chromosome"/>
</dbReference>
<organism evidence="1 2">
    <name type="scientific">Sorangium cellulosum</name>
    <name type="common">Polyangium cellulosum</name>
    <dbReference type="NCBI Taxonomy" id="56"/>
    <lineage>
        <taxon>Bacteria</taxon>
        <taxon>Pseudomonadati</taxon>
        <taxon>Myxococcota</taxon>
        <taxon>Polyangia</taxon>
        <taxon>Polyangiales</taxon>
        <taxon>Polyangiaceae</taxon>
        <taxon>Sorangium</taxon>
    </lineage>
</organism>
<accession>A0A4P2R298</accession>
<dbReference type="AlphaFoldDB" id="A0A4P2R298"/>
<sequence length="188" mass="19088">MMRHLRTMHRVGVMAVAVLSLFGCGPADKEPDGQGDTGGGPDGSIGTLDSEQDYARFMQAIALPLVGVLIELEDRISADDPAACQSGGTAAIDRALGQVTFSACQLGGIAISGTAVLAQGASAGPDRSAFLAGAQLTLGGGATGMVLMQLAELAWQDPPTEAGTTWKASFENDMSAQICVQSSGEPCS</sequence>
<proteinExistence type="predicted"/>
<reference evidence="1 2" key="1">
    <citation type="submission" date="2015-09" db="EMBL/GenBank/DDBJ databases">
        <title>Sorangium comparison.</title>
        <authorList>
            <person name="Zaburannyi N."/>
            <person name="Bunk B."/>
            <person name="Overmann J."/>
            <person name="Mueller R."/>
        </authorList>
    </citation>
    <scope>NUCLEOTIDE SEQUENCE [LARGE SCALE GENOMIC DNA]</scope>
    <source>
        <strain evidence="1 2">So ce836</strain>
    </source>
</reference>
<name>A0A4P2R298_SORCE</name>
<gene>
    <name evidence="1" type="ORF">SOCE836_089930</name>
</gene>